<dbReference type="GO" id="GO:1990002">
    <property type="term" value="F:methylglyoxal reductase (NADPH) (acetol producing) activity"/>
    <property type="evidence" value="ECO:0007669"/>
    <property type="project" value="TreeGrafter"/>
</dbReference>
<dbReference type="InterPro" id="IPR044731">
    <property type="entry name" value="BDH-like"/>
</dbReference>
<dbReference type="FunFam" id="3.40.50.1970:FF:000003">
    <property type="entry name" value="Alcohol dehydrogenase, iron-containing"/>
    <property type="match status" value="1"/>
</dbReference>
<dbReference type="Gene3D" id="1.20.1090.10">
    <property type="entry name" value="Dehydroquinate synthase-like - alpha domain"/>
    <property type="match status" value="1"/>
</dbReference>
<comment type="caution">
    <text evidence="4">The sequence shown here is derived from an EMBL/GenBank/DDBJ whole genome shotgun (WGS) entry which is preliminary data.</text>
</comment>
<feature type="domain" description="Alcohol dehydrogenase iron-type/glycerol dehydrogenase GldA" evidence="2">
    <location>
        <begin position="9"/>
        <end position="178"/>
    </location>
</feature>
<dbReference type="Gene3D" id="3.40.50.1970">
    <property type="match status" value="1"/>
</dbReference>
<dbReference type="PANTHER" id="PTHR43633">
    <property type="entry name" value="ALCOHOL DEHYDROGENASE YQHD"/>
    <property type="match status" value="1"/>
</dbReference>
<dbReference type="CDD" id="cd08187">
    <property type="entry name" value="BDH"/>
    <property type="match status" value="1"/>
</dbReference>
<organism evidence="4 5">
    <name type="scientific">Priestia koreensis</name>
    <dbReference type="NCBI Taxonomy" id="284581"/>
    <lineage>
        <taxon>Bacteria</taxon>
        <taxon>Bacillati</taxon>
        <taxon>Bacillota</taxon>
        <taxon>Bacilli</taxon>
        <taxon>Bacillales</taxon>
        <taxon>Bacillaceae</taxon>
        <taxon>Priestia</taxon>
    </lineage>
</organism>
<dbReference type="GO" id="GO:0005829">
    <property type="term" value="C:cytosol"/>
    <property type="evidence" value="ECO:0007669"/>
    <property type="project" value="TreeGrafter"/>
</dbReference>
<gene>
    <name evidence="4" type="ORF">AMD01_00045</name>
</gene>
<evidence type="ECO:0000259" key="3">
    <source>
        <dbReference type="Pfam" id="PF25137"/>
    </source>
</evidence>
<dbReference type="GO" id="GO:1990362">
    <property type="term" value="F:butanol dehydrogenase (NAD+) activity"/>
    <property type="evidence" value="ECO:0007669"/>
    <property type="project" value="InterPro"/>
</dbReference>
<dbReference type="Pfam" id="PF25137">
    <property type="entry name" value="ADH_Fe_C"/>
    <property type="match status" value="1"/>
</dbReference>
<feature type="domain" description="Fe-containing alcohol dehydrogenase-like C-terminal" evidence="3">
    <location>
        <begin position="189"/>
        <end position="387"/>
    </location>
</feature>
<dbReference type="OrthoDB" id="9801156at2"/>
<protein>
    <submittedName>
        <fullName evidence="4">Butanol dehydrogenase</fullName>
    </submittedName>
</protein>
<sequence>MDNFQYVNPTKLIFGKDQVKSLGQEVQNYGKRILLVYGGGSIKKNGLHVQVTDELNKLSDVEIVELSGVEPNPRLSTVNKGIQLIKENQLDFILAIGGGSVIDCAKAISVGALYEGDAWDIVTGKATPTSSIPLGTILTMAATGTEMNGNSVITNWEEKDKRGFSSIYTYPTFSILDPQNTYSVPKDQTVYGIVDLMSHVFEQYFHASDNAPLQERFGESILKTTLEVAPKLLEDLQNYENREVIMLNATFALNKVLTMGVQTDWATHMIEHAVSAVHDIPHGGGLAILFPHWMEFVAETKPEKVAQLGIRIFELDSTNGSMDQLAKETISKLSAFWTSLGAPTKLSDYDIDNKELDLMVERAMVGETIGSYVPLTKEDVRIILERAL</sequence>
<dbReference type="PATRIC" id="fig|284581.3.peg.2655"/>
<dbReference type="Proteomes" id="UP000037558">
    <property type="component" value="Unassembled WGS sequence"/>
</dbReference>
<proteinExistence type="predicted"/>
<evidence type="ECO:0000256" key="1">
    <source>
        <dbReference type="ARBA" id="ARBA00023002"/>
    </source>
</evidence>
<dbReference type="PROSITE" id="PS00060">
    <property type="entry name" value="ADH_IRON_2"/>
    <property type="match status" value="1"/>
</dbReference>
<dbReference type="InterPro" id="IPR056798">
    <property type="entry name" value="ADH_Fe_C"/>
</dbReference>
<evidence type="ECO:0000313" key="5">
    <source>
        <dbReference type="Proteomes" id="UP000037558"/>
    </source>
</evidence>
<name>A0A0M0LPQ8_9BACI</name>
<dbReference type="InterPro" id="IPR001670">
    <property type="entry name" value="ADH_Fe/GldA"/>
</dbReference>
<reference evidence="5" key="1">
    <citation type="submission" date="2015-08" db="EMBL/GenBank/DDBJ databases">
        <title>Fjat-14210 dsm16467.</title>
        <authorList>
            <person name="Liu B."/>
            <person name="Wang J."/>
            <person name="Zhu Y."/>
            <person name="Liu G."/>
            <person name="Chen Q."/>
            <person name="Chen Z."/>
            <person name="Lan J."/>
            <person name="Che J."/>
            <person name="Ge C."/>
            <person name="Shi H."/>
            <person name="Pan Z."/>
            <person name="Liu X."/>
        </authorList>
    </citation>
    <scope>NUCLEOTIDE SEQUENCE [LARGE SCALE GENOMIC DNA]</scope>
    <source>
        <strain evidence="5">DSM 16467</strain>
    </source>
</reference>
<dbReference type="RefSeq" id="WP_053399346.1">
    <property type="nucleotide sequence ID" value="NZ_LILC01000001.1"/>
</dbReference>
<dbReference type="PANTHER" id="PTHR43633:SF1">
    <property type="entry name" value="ALCOHOL DEHYDROGENASE YQHD"/>
    <property type="match status" value="1"/>
</dbReference>
<dbReference type="GO" id="GO:0046872">
    <property type="term" value="F:metal ion binding"/>
    <property type="evidence" value="ECO:0007669"/>
    <property type="project" value="InterPro"/>
</dbReference>
<dbReference type="SUPFAM" id="SSF56796">
    <property type="entry name" value="Dehydroquinate synthase-like"/>
    <property type="match status" value="1"/>
</dbReference>
<keyword evidence="1" id="KW-0560">Oxidoreductase</keyword>
<evidence type="ECO:0000259" key="2">
    <source>
        <dbReference type="Pfam" id="PF00465"/>
    </source>
</evidence>
<dbReference type="GO" id="GO:0008106">
    <property type="term" value="F:alcohol dehydrogenase (NADP+) activity"/>
    <property type="evidence" value="ECO:0007669"/>
    <property type="project" value="TreeGrafter"/>
</dbReference>
<keyword evidence="5" id="KW-1185">Reference proteome</keyword>
<dbReference type="STRING" id="284581.AMD01_00045"/>
<accession>A0A0M0LPQ8</accession>
<dbReference type="AlphaFoldDB" id="A0A0M0LPQ8"/>
<dbReference type="Pfam" id="PF00465">
    <property type="entry name" value="Fe-ADH"/>
    <property type="match status" value="1"/>
</dbReference>
<evidence type="ECO:0000313" key="4">
    <source>
        <dbReference type="EMBL" id="KOO52718.1"/>
    </source>
</evidence>
<dbReference type="EMBL" id="LILC01000001">
    <property type="protein sequence ID" value="KOO52718.1"/>
    <property type="molecule type" value="Genomic_DNA"/>
</dbReference>
<dbReference type="InterPro" id="IPR018211">
    <property type="entry name" value="ADH_Fe_CS"/>
</dbReference>